<dbReference type="InterPro" id="IPR010982">
    <property type="entry name" value="Lambda_DNA-bd_dom_sf"/>
</dbReference>
<dbReference type="Proteomes" id="UP000008850">
    <property type="component" value="Chromosome"/>
</dbReference>
<protein>
    <recommendedName>
        <fullName evidence="3">Transcriptional regulator</fullName>
    </recommendedName>
</protein>
<dbReference type="AlphaFoldDB" id="G4RDY7"/>
<dbReference type="GO" id="GO:0003677">
    <property type="term" value="F:DNA binding"/>
    <property type="evidence" value="ECO:0007669"/>
    <property type="project" value="InterPro"/>
</dbReference>
<proteinExistence type="predicted"/>
<dbReference type="EMBL" id="CP003075">
    <property type="protein sequence ID" value="AEQ50781.1"/>
    <property type="molecule type" value="Genomic_DNA"/>
</dbReference>
<organism evidence="1 2">
    <name type="scientific">Pelagibacterium halotolerans (strain DSM 22347 / JCM 15775 / CGMCC 1.7692 / B2)</name>
    <dbReference type="NCBI Taxonomy" id="1082931"/>
    <lineage>
        <taxon>Bacteria</taxon>
        <taxon>Pseudomonadati</taxon>
        <taxon>Pseudomonadota</taxon>
        <taxon>Alphaproteobacteria</taxon>
        <taxon>Hyphomicrobiales</taxon>
        <taxon>Devosiaceae</taxon>
        <taxon>Pelagibacterium</taxon>
    </lineage>
</organism>
<name>G4RDY7_PELHB</name>
<dbReference type="Gene3D" id="1.10.260.40">
    <property type="entry name" value="lambda repressor-like DNA-binding domains"/>
    <property type="match status" value="1"/>
</dbReference>
<reference evidence="1 2" key="1">
    <citation type="journal article" date="2012" name="J. Bacteriol.">
        <title>Complete genome sequence of Pelagibacterium halotolerans B2T.</title>
        <authorList>
            <person name="Huo Y.Y."/>
            <person name="Cheng H."/>
            <person name="Han X.F."/>
            <person name="Jiang X.W."/>
            <person name="Sun C."/>
            <person name="Zhang X.Q."/>
            <person name="Zhu X.F."/>
            <person name="Liu Y.F."/>
            <person name="Li P.F."/>
            <person name="Ni P.X."/>
            <person name="Wu M."/>
        </authorList>
    </citation>
    <scope>NUCLEOTIDE SEQUENCE [LARGE SCALE GENOMIC DNA]</scope>
    <source>
        <strain evidence="2">DSM 22347 / JCM 15775 / CGMCC 1.7692 / B2</strain>
    </source>
</reference>
<sequence>MTRRGFNGDDRSMADKAVLAWGDAPDWIVELAVLVDQVGLKAAGARVGYSAGAISQVINRKYAGDIGAVEREVRAAVLAPTVECPVLDTISREDCLSYQAKPFSSASARSALLHHACKTCPHARQQKGTNNA</sequence>
<evidence type="ECO:0000313" key="1">
    <source>
        <dbReference type="EMBL" id="AEQ50781.1"/>
    </source>
</evidence>
<dbReference type="eggNOG" id="ENOG5032Z15">
    <property type="taxonomic scope" value="Bacteria"/>
</dbReference>
<evidence type="ECO:0008006" key="3">
    <source>
        <dbReference type="Google" id="ProtNLM"/>
    </source>
</evidence>
<dbReference type="KEGG" id="phl:KKY_742"/>
<dbReference type="STRING" id="1082931.KKY_742"/>
<keyword evidence="2" id="KW-1185">Reference proteome</keyword>
<accession>G4RDY7</accession>
<dbReference type="HOGENOM" id="CLU_147807_0_0_5"/>
<evidence type="ECO:0000313" key="2">
    <source>
        <dbReference type="Proteomes" id="UP000008850"/>
    </source>
</evidence>
<gene>
    <name evidence="1" type="ordered locus">KKY_742</name>
</gene>